<proteinExistence type="predicted"/>
<sequence>MFETSPPDLSRAVKALGSLDGLGSRQARSVRTMVARRAIDEVDAVSEDVFEFLVDTLEHGSNPNEHTAFAKGLGTALWRRSPLRIVEAITSGGVLGRASADALSDIDPDQLVVGLKENPRIARQIVEARPCLLERIDFWRIPDIEEGLVRLVKDAAAGRVAAALLAAGRFGPASLIIERVDPGDLVLALESGEADELVLAAWLEALLRNANKAAAVLASGRVSRRSTLVALARASGPDGVPNDYGEDPWLIAVRSASEPISQSDEDYLAAFLMARALGPRSRSRAELICFAYTQLYRALDQNRLHDDVERLVTWRLDWGGWFQSDYCSRLKATVVRRFVTDHLDPEIFGRLTDDDALSMSLIDEMAETGRGRRYLVEVRNHLMHTNQRDNRARADYIFDKIK</sequence>
<dbReference type="AlphaFoldDB" id="A0A2D2D1U2"/>
<keyword evidence="2" id="KW-1185">Reference proteome</keyword>
<name>A0A2D2D1U2_METT3</name>
<gene>
    <name evidence="1" type="ORF">CQW49_14530</name>
</gene>
<protein>
    <submittedName>
        <fullName evidence="1">Uncharacterized protein</fullName>
    </submittedName>
</protein>
<accession>A0A2D2D1U2</accession>
<reference evidence="2" key="1">
    <citation type="submission" date="2017-10" db="EMBL/GenBank/DDBJ databases">
        <title>Completed PacBio SMRT sequence of Methylosinus trichosporium OB3b reveals presence of a third large plasmid.</title>
        <authorList>
            <person name="Charles T.C."/>
            <person name="Lynch M.D.J."/>
            <person name="Heil J.R."/>
            <person name="Cheng J."/>
        </authorList>
    </citation>
    <scope>NUCLEOTIDE SEQUENCE [LARGE SCALE GENOMIC DNA]</scope>
    <source>
        <strain evidence="2">OB3b</strain>
    </source>
</reference>
<evidence type="ECO:0000313" key="1">
    <source>
        <dbReference type="EMBL" id="ATQ68958.1"/>
    </source>
</evidence>
<dbReference type="EMBL" id="CP023737">
    <property type="protein sequence ID" value="ATQ68958.1"/>
    <property type="molecule type" value="Genomic_DNA"/>
</dbReference>
<dbReference type="Proteomes" id="UP000230709">
    <property type="component" value="Chromosome"/>
</dbReference>
<organism evidence="1 2">
    <name type="scientific">Methylosinus trichosporium (strain ATCC 35070 / NCIMB 11131 / UNIQEM 75 / OB3b)</name>
    <dbReference type="NCBI Taxonomy" id="595536"/>
    <lineage>
        <taxon>Bacteria</taxon>
        <taxon>Pseudomonadati</taxon>
        <taxon>Pseudomonadota</taxon>
        <taxon>Alphaproteobacteria</taxon>
        <taxon>Hyphomicrobiales</taxon>
        <taxon>Methylocystaceae</taxon>
        <taxon>Methylosinus</taxon>
    </lineage>
</organism>
<dbReference type="STRING" id="595536.GCA_000178815_02265"/>
<evidence type="ECO:0000313" key="2">
    <source>
        <dbReference type="Proteomes" id="UP000230709"/>
    </source>
</evidence>
<dbReference type="KEGG" id="mtw:CQW49_14530"/>